<evidence type="ECO:0000256" key="6">
    <source>
        <dbReference type="PROSITE-ProRule" id="PRU00236"/>
    </source>
</evidence>
<evidence type="ECO:0000256" key="5">
    <source>
        <dbReference type="HAMAP-Rule" id="MF_03161"/>
    </source>
</evidence>
<dbReference type="InterPro" id="IPR003000">
    <property type="entry name" value="Sirtuin"/>
</dbReference>
<organism evidence="8 9">
    <name type="scientific">Trypanosoma equiperdum</name>
    <dbReference type="NCBI Taxonomy" id="5694"/>
    <lineage>
        <taxon>Eukaryota</taxon>
        <taxon>Discoba</taxon>
        <taxon>Euglenozoa</taxon>
        <taxon>Kinetoplastea</taxon>
        <taxon>Metakinetoplastina</taxon>
        <taxon>Trypanosomatida</taxon>
        <taxon>Trypanosomatidae</taxon>
        <taxon>Trypanosoma</taxon>
    </lineage>
</organism>
<keyword evidence="2 5" id="KW-0479">Metal-binding</keyword>
<dbReference type="HAMAP" id="MF_01967">
    <property type="entry name" value="Sirtuin_ClassII"/>
    <property type="match status" value="1"/>
</dbReference>
<dbReference type="InterPro" id="IPR026587">
    <property type="entry name" value="Sirtuin_class_II"/>
</dbReference>
<feature type="binding site" evidence="5">
    <location>
        <begin position="102"/>
        <end position="105"/>
    </location>
    <ligand>
        <name>NAD(+)</name>
        <dbReference type="ChEBI" id="CHEBI:57540"/>
    </ligand>
</feature>
<comment type="caution">
    <text evidence="8">The sequence shown here is derived from an EMBL/GenBank/DDBJ whole genome shotgun (WGS) entry which is preliminary data.</text>
</comment>
<dbReference type="PANTHER" id="PTHR11085:SF10">
    <property type="entry name" value="NAD-DEPENDENT PROTEIN DEACYLASE SIRTUIN-5, MITOCHONDRIAL-RELATED"/>
    <property type="match status" value="1"/>
</dbReference>
<protein>
    <recommendedName>
        <fullName evidence="5">NAD-dependent protein deacylase</fullName>
        <ecNumber evidence="5">2.3.1.-</ecNumber>
    </recommendedName>
    <alternativeName>
        <fullName evidence="5">Regulatory protein SIR2 homolog</fullName>
    </alternativeName>
</protein>
<evidence type="ECO:0000313" key="9">
    <source>
        <dbReference type="Proteomes" id="UP000195570"/>
    </source>
</evidence>
<dbReference type="PANTHER" id="PTHR11085">
    <property type="entry name" value="NAD-DEPENDENT PROTEIN DEACYLASE SIRTUIN-5, MITOCHONDRIAL-RELATED"/>
    <property type="match status" value="1"/>
</dbReference>
<keyword evidence="8" id="KW-0378">Hydrolase</keyword>
<dbReference type="PROSITE" id="PS50305">
    <property type="entry name" value="SIRTUIN"/>
    <property type="match status" value="1"/>
</dbReference>
<evidence type="ECO:0000313" key="8">
    <source>
        <dbReference type="EMBL" id="SCU66116.1"/>
    </source>
</evidence>
<feature type="domain" description="Deacetylase sirtuin-type" evidence="7">
    <location>
        <begin position="1"/>
        <end position="301"/>
    </location>
</feature>
<evidence type="ECO:0000256" key="4">
    <source>
        <dbReference type="ARBA" id="ARBA00023027"/>
    </source>
</evidence>
<dbReference type="SMR" id="A0A1G4I329"/>
<feature type="binding site" evidence="5">
    <location>
        <position position="287"/>
    </location>
    <ligand>
        <name>NAD(+)</name>
        <dbReference type="ChEBI" id="CHEBI:57540"/>
    </ligand>
</feature>
<evidence type="ECO:0000256" key="1">
    <source>
        <dbReference type="ARBA" id="ARBA00022679"/>
    </source>
</evidence>
<keyword evidence="4 5" id="KW-0520">NAD</keyword>
<feature type="active site" description="Proton acceptor" evidence="5 6">
    <location>
        <position position="138"/>
    </location>
</feature>
<keyword evidence="9" id="KW-1185">Reference proteome</keyword>
<dbReference type="GeneID" id="92383068"/>
<proteinExistence type="inferred from homology"/>
<dbReference type="VEuPathDB" id="TriTrypDB:TEOVI_000913400"/>
<dbReference type="GO" id="GO:0008270">
    <property type="term" value="F:zinc ion binding"/>
    <property type="evidence" value="ECO:0007669"/>
    <property type="project" value="UniProtKB-UniRule"/>
</dbReference>
<sequence>MADRLAIFIKQCGLQRCVILTGAGCSTESGVPDYRGPNGLYRRPNFVPLTRQVFLSGSEHRKRYWARSMFGYNTVSGASCNDTHMGLYELYRAGVVNRLLTQNVDGLHHLAAHGGTGSKTVEAYAKYTSSNSGVLELHGNIHQVCCMQCGDVSPRRRLQQRLCEANYQLCRDYEAEFSEVRPDGDYEVPDRVVQAMQLVCCEHCGGLLKPHVVLFGENVPKECVREAYTAVRAASCLICLGTSLQVFSALRFVLAARESGVPIAIVTAGRTRADGLEELKVDTNSTAATMRGVVKQLLGFELGGTK</sequence>
<dbReference type="GO" id="GO:0017136">
    <property type="term" value="F:histone deacetylase activity, NAD-dependent"/>
    <property type="evidence" value="ECO:0007669"/>
    <property type="project" value="TreeGrafter"/>
</dbReference>
<comment type="catalytic activity">
    <reaction evidence="5">
        <text>N(6)-acetyl-L-lysyl-[protein] + NAD(+) + H2O = 2''-O-acetyl-ADP-D-ribose + nicotinamide + L-lysyl-[protein]</text>
        <dbReference type="Rhea" id="RHEA:43636"/>
        <dbReference type="Rhea" id="RHEA-COMP:9752"/>
        <dbReference type="Rhea" id="RHEA-COMP:10731"/>
        <dbReference type="ChEBI" id="CHEBI:15377"/>
        <dbReference type="ChEBI" id="CHEBI:17154"/>
        <dbReference type="ChEBI" id="CHEBI:29969"/>
        <dbReference type="ChEBI" id="CHEBI:57540"/>
        <dbReference type="ChEBI" id="CHEBI:61930"/>
        <dbReference type="ChEBI" id="CHEBI:83767"/>
        <dbReference type="EC" id="2.3.1.286"/>
    </reaction>
</comment>
<dbReference type="GO" id="GO:0005759">
    <property type="term" value="C:mitochondrial matrix"/>
    <property type="evidence" value="ECO:0007669"/>
    <property type="project" value="UniProtKB-SubCell"/>
</dbReference>
<dbReference type="InterPro" id="IPR026591">
    <property type="entry name" value="Sirtuin_cat_small_dom_sf"/>
</dbReference>
<dbReference type="EMBL" id="CZPT02000501">
    <property type="protein sequence ID" value="SCU66116.1"/>
    <property type="molecule type" value="Genomic_DNA"/>
</dbReference>
<dbReference type="RefSeq" id="XP_067077603.1">
    <property type="nucleotide sequence ID" value="XM_067221502.1"/>
</dbReference>
<keyword evidence="5" id="KW-0496">Mitochondrion</keyword>
<evidence type="ECO:0000256" key="2">
    <source>
        <dbReference type="ARBA" id="ARBA00022723"/>
    </source>
</evidence>
<feature type="binding site" evidence="5 6">
    <location>
        <position position="204"/>
    </location>
    <ligand>
        <name>Zn(2+)</name>
        <dbReference type="ChEBI" id="CHEBI:29105"/>
    </ligand>
</feature>
<dbReference type="Gene3D" id="3.30.1600.10">
    <property type="entry name" value="SIR2/SIRT2 'Small Domain"/>
    <property type="match status" value="1"/>
</dbReference>
<dbReference type="Proteomes" id="UP000195570">
    <property type="component" value="Unassembled WGS sequence"/>
</dbReference>
<evidence type="ECO:0000256" key="3">
    <source>
        <dbReference type="ARBA" id="ARBA00022833"/>
    </source>
</evidence>
<keyword evidence="1 5" id="KW-0808">Transferase</keyword>
<dbReference type="SUPFAM" id="SSF52467">
    <property type="entry name" value="DHS-like NAD/FAD-binding domain"/>
    <property type="match status" value="1"/>
</dbReference>
<dbReference type="Gene3D" id="3.40.50.1220">
    <property type="entry name" value="TPP-binding domain"/>
    <property type="match status" value="1"/>
</dbReference>
<feature type="binding site" evidence="5 6">
    <location>
        <position position="146"/>
    </location>
    <ligand>
        <name>Zn(2+)</name>
        <dbReference type="ChEBI" id="CHEBI:29105"/>
    </ligand>
</feature>
<dbReference type="GO" id="GO:0016787">
    <property type="term" value="F:hydrolase activity"/>
    <property type="evidence" value="ECO:0007669"/>
    <property type="project" value="UniProtKB-KW"/>
</dbReference>
<name>A0A1G4I329_TRYEQ</name>
<comment type="caution">
    <text evidence="5">Lacks conserved residue(s) required for the propagation of feature annotation.</text>
</comment>
<reference evidence="8" key="1">
    <citation type="submission" date="2016-09" db="EMBL/GenBank/DDBJ databases">
        <authorList>
            <person name="Hebert L."/>
            <person name="Moumen B."/>
        </authorList>
    </citation>
    <scope>NUCLEOTIDE SEQUENCE [LARGE SCALE GENOMIC DNA]</scope>
    <source>
        <strain evidence="8">OVI</strain>
    </source>
</reference>
<accession>A0A1G4I329</accession>
<comment type="subcellular location">
    <subcellularLocation>
        <location evidence="5">Mitochondrion matrix</location>
    </subcellularLocation>
</comment>
<dbReference type="Pfam" id="PF02146">
    <property type="entry name" value="SIR2"/>
    <property type="match status" value="1"/>
</dbReference>
<dbReference type="InterPro" id="IPR026590">
    <property type="entry name" value="Ssirtuin_cat_dom"/>
</dbReference>
<feature type="binding site" evidence="5 6">
    <location>
        <position position="149"/>
    </location>
    <ligand>
        <name>Zn(2+)</name>
        <dbReference type="ChEBI" id="CHEBI:29105"/>
    </ligand>
</feature>
<evidence type="ECO:0000259" key="7">
    <source>
        <dbReference type="PROSITE" id="PS50305"/>
    </source>
</evidence>
<comment type="function">
    <text evidence="5">NAD-dependent protein deacylase. Catalyzes the NAD-dependent hydrolysis of acyl groups from lysine residues.</text>
</comment>
<dbReference type="EC" id="2.3.1.-" evidence="5"/>
<comment type="cofactor">
    <cofactor evidence="5">
        <name>Zn(2+)</name>
        <dbReference type="ChEBI" id="CHEBI:29105"/>
    </cofactor>
    <text evidence="5">Binds 1 zinc ion per subunit.</text>
</comment>
<comment type="similarity">
    <text evidence="5">Belongs to the sirtuin family. Class II subfamily.</text>
</comment>
<keyword evidence="3 5" id="KW-0862">Zinc</keyword>
<feature type="binding site" evidence="5 6">
    <location>
        <position position="201"/>
    </location>
    <ligand>
        <name>Zn(2+)</name>
        <dbReference type="ChEBI" id="CHEBI:29105"/>
    </ligand>
</feature>
<gene>
    <name evidence="8" type="ORF">TEOVI_000913400</name>
</gene>
<dbReference type="GO" id="GO:0070403">
    <property type="term" value="F:NAD+ binding"/>
    <property type="evidence" value="ECO:0007669"/>
    <property type="project" value="UniProtKB-UniRule"/>
</dbReference>
<feature type="binding site" evidence="5">
    <location>
        <begin position="241"/>
        <end position="243"/>
    </location>
    <ligand>
        <name>NAD(+)</name>
        <dbReference type="ChEBI" id="CHEBI:57540"/>
    </ligand>
</feature>
<dbReference type="InterPro" id="IPR050134">
    <property type="entry name" value="NAD-dep_sirtuin_deacylases"/>
</dbReference>
<dbReference type="InterPro" id="IPR029035">
    <property type="entry name" value="DHS-like_NAD/FAD-binding_dom"/>
</dbReference>
<dbReference type="AlphaFoldDB" id="A0A1G4I329"/>